<keyword evidence="7" id="KW-0460">Magnesium</keyword>
<dbReference type="RefSeq" id="WP_279247068.1">
    <property type="nucleotide sequence ID" value="NZ_SHNN01000005.1"/>
</dbReference>
<evidence type="ECO:0000256" key="3">
    <source>
        <dbReference type="ARBA" id="ARBA00022722"/>
    </source>
</evidence>
<dbReference type="EMBL" id="SHNN01000005">
    <property type="protein sequence ID" value="MCX2983038.1"/>
    <property type="molecule type" value="Genomic_DNA"/>
</dbReference>
<dbReference type="InterPro" id="IPR005135">
    <property type="entry name" value="Endo/exonuclease/phosphatase"/>
</dbReference>
<evidence type="ECO:0000256" key="4">
    <source>
        <dbReference type="ARBA" id="ARBA00022723"/>
    </source>
</evidence>
<evidence type="ECO:0000256" key="6">
    <source>
        <dbReference type="ARBA" id="ARBA00022801"/>
    </source>
</evidence>
<sequence>MSEPSSPSFTICSYNIHKGFSAGNRQFLLHDMREAIRSVGADICFLQEVVGHQIRYGSAQDAETATQFEFLADSAWPHYAYGKNAIVAEGHHGNAILSKIPFTEYQNHNISRWQFSQRGLLCGRLGNSLTLICVHLGLLGSERAYQMKRLQEVIEKNCKPHEPVIVAGDFNDWRLRGDNMMRQELGFNEVFSELRGRPVRSFPAALPVLRMDRIYFRGLQLESARALRGGIWRRLSDHAALCASFSNPSALNI</sequence>
<evidence type="ECO:0000313" key="10">
    <source>
        <dbReference type="EMBL" id="MCX2983038.1"/>
    </source>
</evidence>
<evidence type="ECO:0000259" key="9">
    <source>
        <dbReference type="Pfam" id="PF03372"/>
    </source>
</evidence>
<evidence type="ECO:0000256" key="5">
    <source>
        <dbReference type="ARBA" id="ARBA00022763"/>
    </source>
</evidence>
<gene>
    <name evidence="10" type="ORF">EYC98_19415</name>
</gene>
<dbReference type="SUPFAM" id="SSF56219">
    <property type="entry name" value="DNase I-like"/>
    <property type="match status" value="1"/>
</dbReference>
<comment type="cofactor">
    <cofactor evidence="1">
        <name>Mn(2+)</name>
        <dbReference type="ChEBI" id="CHEBI:29035"/>
    </cofactor>
</comment>
<reference evidence="10" key="1">
    <citation type="submission" date="2019-02" db="EMBL/GenBank/DDBJ databases">
        <authorList>
            <person name="Li S.-H."/>
        </authorList>
    </citation>
    <scope>NUCLEOTIDE SEQUENCE</scope>
    <source>
        <strain evidence="10">IMCC14734</strain>
    </source>
</reference>
<evidence type="ECO:0000256" key="8">
    <source>
        <dbReference type="ARBA" id="ARBA00023204"/>
    </source>
</evidence>
<dbReference type="PANTHER" id="PTHR15822:SF4">
    <property type="entry name" value="TYROSYL-DNA PHOSPHODIESTERASE 2"/>
    <property type="match status" value="1"/>
</dbReference>
<keyword evidence="4" id="KW-0479">Metal-binding</keyword>
<protein>
    <submittedName>
        <fullName evidence="10">EEP domain-containing protein</fullName>
    </submittedName>
</protein>
<evidence type="ECO:0000256" key="2">
    <source>
        <dbReference type="ARBA" id="ARBA00001946"/>
    </source>
</evidence>
<proteinExistence type="predicted"/>
<organism evidence="10 11">
    <name type="scientific">Candidatus Litorirhabdus singularis</name>
    <dbReference type="NCBI Taxonomy" id="2518993"/>
    <lineage>
        <taxon>Bacteria</taxon>
        <taxon>Pseudomonadati</taxon>
        <taxon>Pseudomonadota</taxon>
        <taxon>Gammaproteobacteria</taxon>
        <taxon>Cellvibrionales</taxon>
        <taxon>Halieaceae</taxon>
        <taxon>Candidatus Litorirhabdus</taxon>
    </lineage>
</organism>
<dbReference type="Proteomes" id="UP001143362">
    <property type="component" value="Unassembled WGS sequence"/>
</dbReference>
<keyword evidence="3" id="KW-0540">Nuclease</keyword>
<keyword evidence="11" id="KW-1185">Reference proteome</keyword>
<accession>A0ABT3TL39</accession>
<keyword evidence="6" id="KW-0378">Hydrolase</keyword>
<comment type="cofactor">
    <cofactor evidence="2">
        <name>Mg(2+)</name>
        <dbReference type="ChEBI" id="CHEBI:18420"/>
    </cofactor>
</comment>
<keyword evidence="8" id="KW-0234">DNA repair</keyword>
<comment type="caution">
    <text evidence="10">The sequence shown here is derived from an EMBL/GenBank/DDBJ whole genome shotgun (WGS) entry which is preliminary data.</text>
</comment>
<feature type="domain" description="Endonuclease/exonuclease/phosphatase" evidence="9">
    <location>
        <begin position="12"/>
        <end position="238"/>
    </location>
</feature>
<dbReference type="InterPro" id="IPR036691">
    <property type="entry name" value="Endo/exonu/phosph_ase_sf"/>
</dbReference>
<name>A0ABT3TL39_9GAMM</name>
<dbReference type="PANTHER" id="PTHR15822">
    <property type="entry name" value="TRAF AND TNF RECEPTOR-ASSOCIATED PROTEIN"/>
    <property type="match status" value="1"/>
</dbReference>
<evidence type="ECO:0000256" key="7">
    <source>
        <dbReference type="ARBA" id="ARBA00022842"/>
    </source>
</evidence>
<dbReference type="InterPro" id="IPR051547">
    <property type="entry name" value="TDP2-like"/>
</dbReference>
<keyword evidence="5" id="KW-0227">DNA damage</keyword>
<dbReference type="Pfam" id="PF03372">
    <property type="entry name" value="Exo_endo_phos"/>
    <property type="match status" value="1"/>
</dbReference>
<evidence type="ECO:0000256" key="1">
    <source>
        <dbReference type="ARBA" id="ARBA00001936"/>
    </source>
</evidence>
<dbReference type="Gene3D" id="3.60.10.10">
    <property type="entry name" value="Endonuclease/exonuclease/phosphatase"/>
    <property type="match status" value="1"/>
</dbReference>
<evidence type="ECO:0000313" key="11">
    <source>
        <dbReference type="Proteomes" id="UP001143362"/>
    </source>
</evidence>